<accession>A0A7X0U989</accession>
<gene>
    <name evidence="1" type="ORF">HNP48_002256</name>
</gene>
<organism evidence="1 2">
    <name type="scientific">Acidovorax soli</name>
    <dbReference type="NCBI Taxonomy" id="592050"/>
    <lineage>
        <taxon>Bacteria</taxon>
        <taxon>Pseudomonadati</taxon>
        <taxon>Pseudomonadota</taxon>
        <taxon>Betaproteobacteria</taxon>
        <taxon>Burkholderiales</taxon>
        <taxon>Comamonadaceae</taxon>
        <taxon>Acidovorax</taxon>
    </lineage>
</organism>
<evidence type="ECO:0000313" key="1">
    <source>
        <dbReference type="EMBL" id="MBB6559589.1"/>
    </source>
</evidence>
<proteinExistence type="predicted"/>
<name>A0A7X0U989_9BURK</name>
<protein>
    <submittedName>
        <fullName evidence="1">Uncharacterized protein</fullName>
    </submittedName>
</protein>
<dbReference type="EMBL" id="JACHLK010000003">
    <property type="protein sequence ID" value="MBB6559589.1"/>
    <property type="molecule type" value="Genomic_DNA"/>
</dbReference>
<sequence>MPTIKINDNRLNQFGGAAQYGNVTTLRYPVATNAAGAVIGSNSAAAVAAGDVIDLGPLPSGFLLEDAQLLVKVGMTATITGSLGFKYEDGVNDTKVPEDAALFGTGLNLATAGRIRTATSRLVTLPKPARLILTTAVAANAKASDIVAIVHGERMGAA</sequence>
<dbReference type="Proteomes" id="UP000575083">
    <property type="component" value="Unassembled WGS sequence"/>
</dbReference>
<comment type="caution">
    <text evidence="1">The sequence shown here is derived from an EMBL/GenBank/DDBJ whole genome shotgun (WGS) entry which is preliminary data.</text>
</comment>
<dbReference type="AlphaFoldDB" id="A0A7X0U989"/>
<evidence type="ECO:0000313" key="2">
    <source>
        <dbReference type="Proteomes" id="UP000575083"/>
    </source>
</evidence>
<keyword evidence="2" id="KW-1185">Reference proteome</keyword>
<reference evidence="1 2" key="1">
    <citation type="submission" date="2020-08" db="EMBL/GenBank/DDBJ databases">
        <title>Functional genomics of gut bacteria from endangered species of beetles.</title>
        <authorList>
            <person name="Carlos-Shanley C."/>
        </authorList>
    </citation>
    <scope>NUCLEOTIDE SEQUENCE [LARGE SCALE GENOMIC DNA]</scope>
    <source>
        <strain evidence="1 2">S00198</strain>
    </source>
</reference>
<dbReference type="RefSeq" id="WP_184856984.1">
    <property type="nucleotide sequence ID" value="NZ_JACHLK010000003.1"/>
</dbReference>